<gene>
    <name evidence="1" type="ORF">DCW38_01985</name>
</gene>
<evidence type="ECO:0000313" key="2">
    <source>
        <dbReference type="Proteomes" id="UP000264062"/>
    </source>
</evidence>
<comment type="caution">
    <text evidence="1">The sequence shown here is derived from an EMBL/GenBank/DDBJ whole genome shotgun (WGS) entry which is preliminary data.</text>
</comment>
<proteinExistence type="predicted"/>
<name>A0A350H8R9_UNCW3</name>
<dbReference type="EMBL" id="DMZY01000061">
    <property type="protein sequence ID" value="HAV91935.1"/>
    <property type="molecule type" value="Genomic_DNA"/>
</dbReference>
<organism evidence="1 2">
    <name type="scientific">candidate division WOR-3 bacterium</name>
    <dbReference type="NCBI Taxonomy" id="2052148"/>
    <lineage>
        <taxon>Bacteria</taxon>
        <taxon>Bacteria division WOR-3</taxon>
    </lineage>
</organism>
<dbReference type="AlphaFoldDB" id="A0A350H8R9"/>
<reference evidence="1 2" key="1">
    <citation type="journal article" date="2018" name="Nat. Biotechnol.">
        <title>A standardized bacterial taxonomy based on genome phylogeny substantially revises the tree of life.</title>
        <authorList>
            <person name="Parks D.H."/>
            <person name="Chuvochina M."/>
            <person name="Waite D.W."/>
            <person name="Rinke C."/>
            <person name="Skarshewski A."/>
            <person name="Chaumeil P.A."/>
            <person name="Hugenholtz P."/>
        </authorList>
    </citation>
    <scope>NUCLEOTIDE SEQUENCE [LARGE SCALE GENOMIC DNA]</scope>
    <source>
        <strain evidence="1">UBA9956</strain>
    </source>
</reference>
<dbReference type="Proteomes" id="UP000264062">
    <property type="component" value="Unassembled WGS sequence"/>
</dbReference>
<accession>A0A350H8R9</accession>
<evidence type="ECO:0000313" key="1">
    <source>
        <dbReference type="EMBL" id="HAV91935.1"/>
    </source>
</evidence>
<protein>
    <submittedName>
        <fullName evidence="1">Uncharacterized protein</fullName>
    </submittedName>
</protein>
<sequence>MKRHRNEIINLTKNILIESVDFKDNDEYNPEMFYLVSLYIMETLFDFYSEDIFKFLLYNGYYYFKEQRLSDADKSYLMIFEKELRNWNGDSIYSEIERIFIDLLTNEKKRIVEKIKKEKLKTNKIDEQINIMAVRIKEKYTSNVRLNSDTLLDELFDLLD</sequence>